<accession>A0A429X292</accession>
<comment type="caution">
    <text evidence="1">The sequence shown here is derived from an EMBL/GenBank/DDBJ whole genome shotgun (WGS) entry which is preliminary data.</text>
</comment>
<dbReference type="Proteomes" id="UP000287296">
    <property type="component" value="Unassembled WGS sequence"/>
</dbReference>
<dbReference type="PANTHER" id="PTHR42941">
    <property type="entry name" value="SLL1037 PROTEIN"/>
    <property type="match status" value="1"/>
</dbReference>
<name>A0A429X292_SIMTE</name>
<dbReference type="InterPro" id="IPR011852">
    <property type="entry name" value="TRAP_TAXI"/>
</dbReference>
<organism evidence="1 2">
    <name type="scientific">Siminovitchia terrae</name>
    <name type="common">Bacillus terrae</name>
    <dbReference type="NCBI Taxonomy" id="1914933"/>
    <lineage>
        <taxon>Bacteria</taxon>
        <taxon>Bacillati</taxon>
        <taxon>Bacillota</taxon>
        <taxon>Bacilli</taxon>
        <taxon>Bacillales</taxon>
        <taxon>Bacillaceae</taxon>
        <taxon>Siminovitchia</taxon>
    </lineage>
</organism>
<evidence type="ECO:0000313" key="2">
    <source>
        <dbReference type="Proteomes" id="UP000287296"/>
    </source>
</evidence>
<dbReference type="EMBL" id="QYTW02000032">
    <property type="protein sequence ID" value="RST57527.1"/>
    <property type="molecule type" value="Genomic_DNA"/>
</dbReference>
<dbReference type="PANTHER" id="PTHR42941:SF1">
    <property type="entry name" value="SLL1037 PROTEIN"/>
    <property type="match status" value="1"/>
</dbReference>
<dbReference type="PROSITE" id="PS51257">
    <property type="entry name" value="PROKAR_LIPOPROTEIN"/>
    <property type="match status" value="1"/>
</dbReference>
<dbReference type="OrthoDB" id="9776669at2"/>
<dbReference type="AlphaFoldDB" id="A0A429X292"/>
<proteinExistence type="predicted"/>
<dbReference type="Gene3D" id="3.40.190.10">
    <property type="entry name" value="Periplasmic binding protein-like II"/>
    <property type="match status" value="2"/>
</dbReference>
<reference evidence="1 2" key="1">
    <citation type="submission" date="2018-12" db="EMBL/GenBank/DDBJ databases">
        <authorList>
            <person name="Sun L."/>
            <person name="Chen Z."/>
        </authorList>
    </citation>
    <scope>NUCLEOTIDE SEQUENCE [LARGE SCALE GENOMIC DNA]</scope>
    <source>
        <strain evidence="1 2">LMG 29736</strain>
    </source>
</reference>
<dbReference type="RefSeq" id="WP_120118528.1">
    <property type="nucleotide sequence ID" value="NZ_QYTW02000032.1"/>
</dbReference>
<dbReference type="SUPFAM" id="SSF53850">
    <property type="entry name" value="Periplasmic binding protein-like II"/>
    <property type="match status" value="1"/>
</dbReference>
<sequence>MEKRRLFTGILFIFLILAGCTAVNGKQEIPSPAVAHPQSEHKSKQDMDVLIIATGDMSGVYFSLGQAIAAMYEKYDGVAWAAQVTNASFQNVDLVSKKKADLGFATVDVFSEMAEDDSIPNIRVLTELYSNYIQIVTLEHSGISSFKDLEGKRIGVGPDKSGTKLAAERILSAFGLDDNKVEKHFLTFTQSADALRNGTIDAAFFSSGLPNPEIASLASQMPITLIPVPEEIVSKLNKEHGNYSENVIEPDIYEGVNEGIQTVSVKNVLLTHKDFPEKEAYQLVNTLYKHLSELQKIHPAAQDIIGTEAKMEIPIDFHPGAKKFFQKRQIPNNEN</sequence>
<dbReference type="NCBIfam" id="TIGR02122">
    <property type="entry name" value="TRAP_TAXI"/>
    <property type="match status" value="1"/>
</dbReference>
<protein>
    <submittedName>
        <fullName evidence="1">TAXI family TRAP transporter solute-binding subunit</fullName>
    </submittedName>
</protein>
<dbReference type="Pfam" id="PF16868">
    <property type="entry name" value="NMT1_3"/>
    <property type="match status" value="1"/>
</dbReference>
<evidence type="ECO:0000313" key="1">
    <source>
        <dbReference type="EMBL" id="RST57527.1"/>
    </source>
</evidence>
<gene>
    <name evidence="1" type="ORF">D5F11_022165</name>
</gene>